<evidence type="ECO:0000256" key="11">
    <source>
        <dbReference type="ARBA" id="ARBA00038345"/>
    </source>
</evidence>
<dbReference type="InterPro" id="IPR020561">
    <property type="entry name" value="PRibGlycinamid_synth_ATP-grasp"/>
</dbReference>
<dbReference type="Pfam" id="PF02843">
    <property type="entry name" value="GARS_C"/>
    <property type="match status" value="1"/>
</dbReference>
<dbReference type="InterPro" id="IPR011761">
    <property type="entry name" value="ATP-grasp"/>
</dbReference>
<keyword evidence="5 14" id="KW-0436">Ligase</keyword>
<comment type="similarity">
    <text evidence="11 14">Belongs to the GARS family.</text>
</comment>
<dbReference type="InterPro" id="IPR016185">
    <property type="entry name" value="PreATP-grasp_dom_sf"/>
</dbReference>
<dbReference type="PROSITE" id="PS00184">
    <property type="entry name" value="GARS"/>
    <property type="match status" value="1"/>
</dbReference>
<dbReference type="InterPro" id="IPR037123">
    <property type="entry name" value="PRibGlycinamide_synth_C_sf"/>
</dbReference>
<dbReference type="Pfam" id="PF01071">
    <property type="entry name" value="GARS_A"/>
    <property type="match status" value="1"/>
</dbReference>
<feature type="domain" description="ATP-grasp" evidence="16">
    <location>
        <begin position="109"/>
        <end position="316"/>
    </location>
</feature>
<evidence type="ECO:0000256" key="15">
    <source>
        <dbReference type="PROSITE-ProRule" id="PRU00409"/>
    </source>
</evidence>
<keyword evidence="7 14" id="KW-0658">Purine biosynthesis</keyword>
<keyword evidence="6 15" id="KW-0547">Nucleotide-binding</keyword>
<name>A0A7G9YAL7_9EURY</name>
<evidence type="ECO:0000256" key="9">
    <source>
        <dbReference type="ARBA" id="ARBA00022842"/>
    </source>
</evidence>
<proteinExistence type="inferred from homology"/>
<gene>
    <name evidence="14 17" type="primary">purD</name>
    <name evidence="18" type="ORF">BDIOFFAC_00023</name>
    <name evidence="17" type="ORF">GNBAFLIL_00002</name>
</gene>
<dbReference type="GO" id="GO:0005524">
    <property type="term" value="F:ATP binding"/>
    <property type="evidence" value="ECO:0007669"/>
    <property type="project" value="UniProtKB-UniRule"/>
</dbReference>
<evidence type="ECO:0000256" key="5">
    <source>
        <dbReference type="ARBA" id="ARBA00022598"/>
    </source>
</evidence>
<dbReference type="InterPro" id="IPR020559">
    <property type="entry name" value="PRibGlycinamide_synth_CS"/>
</dbReference>
<evidence type="ECO:0000313" key="17">
    <source>
        <dbReference type="EMBL" id="QNO45051.1"/>
    </source>
</evidence>
<dbReference type="GO" id="GO:0009113">
    <property type="term" value="P:purine nucleobase biosynthetic process"/>
    <property type="evidence" value="ECO:0007669"/>
    <property type="project" value="InterPro"/>
</dbReference>
<evidence type="ECO:0000256" key="6">
    <source>
        <dbReference type="ARBA" id="ARBA00022741"/>
    </source>
</evidence>
<evidence type="ECO:0000256" key="3">
    <source>
        <dbReference type="ARBA" id="ARBA00005174"/>
    </source>
</evidence>
<evidence type="ECO:0000259" key="16">
    <source>
        <dbReference type="PROSITE" id="PS50975"/>
    </source>
</evidence>
<comment type="catalytic activity">
    <reaction evidence="14">
        <text>5-phospho-beta-D-ribosylamine + glycine + ATP = N(1)-(5-phospho-beta-D-ribosyl)glycinamide + ADP + phosphate + H(+)</text>
        <dbReference type="Rhea" id="RHEA:17453"/>
        <dbReference type="ChEBI" id="CHEBI:15378"/>
        <dbReference type="ChEBI" id="CHEBI:30616"/>
        <dbReference type="ChEBI" id="CHEBI:43474"/>
        <dbReference type="ChEBI" id="CHEBI:57305"/>
        <dbReference type="ChEBI" id="CHEBI:58681"/>
        <dbReference type="ChEBI" id="CHEBI:143788"/>
        <dbReference type="ChEBI" id="CHEBI:456216"/>
        <dbReference type="EC" id="6.3.4.13"/>
    </reaction>
</comment>
<dbReference type="NCBIfam" id="TIGR00877">
    <property type="entry name" value="purD"/>
    <property type="match status" value="1"/>
</dbReference>
<dbReference type="PANTHER" id="PTHR43472">
    <property type="entry name" value="PHOSPHORIBOSYLAMINE--GLYCINE LIGASE"/>
    <property type="match status" value="1"/>
</dbReference>
<protein>
    <recommendedName>
        <fullName evidence="4 14">Phosphoribosylamine--glycine ligase</fullName>
        <ecNumber evidence="4 14">6.3.4.13</ecNumber>
    </recommendedName>
    <alternativeName>
        <fullName evidence="14">GARS</fullName>
    </alternativeName>
    <alternativeName>
        <fullName evidence="12 14">Glycinamide ribonucleotide synthetase</fullName>
    </alternativeName>
    <alternativeName>
        <fullName evidence="13 14">Phosphoribosylglycinamide synthetase</fullName>
    </alternativeName>
</protein>
<keyword evidence="8 15" id="KW-0067">ATP-binding</keyword>
<dbReference type="Gene3D" id="3.90.600.10">
    <property type="entry name" value="Phosphoribosylglycinamide synthetase, C-terminal domain"/>
    <property type="match status" value="1"/>
</dbReference>
<reference evidence="17" key="1">
    <citation type="submission" date="2020-06" db="EMBL/GenBank/DDBJ databases">
        <title>Unique genomic features of the anaerobic methanotrophic archaea.</title>
        <authorList>
            <person name="Chadwick G.L."/>
            <person name="Skennerton C.T."/>
            <person name="Laso-Perez R."/>
            <person name="Leu A.O."/>
            <person name="Speth D.R."/>
            <person name="Yu H."/>
            <person name="Morgan-Lang C."/>
            <person name="Hatzenpichler R."/>
            <person name="Goudeau D."/>
            <person name="Malmstrom R."/>
            <person name="Brazelton W.J."/>
            <person name="Woyke T."/>
            <person name="Hallam S.J."/>
            <person name="Tyson G.W."/>
            <person name="Wegener G."/>
            <person name="Boetius A."/>
            <person name="Orphan V."/>
        </authorList>
    </citation>
    <scope>NUCLEOTIDE SEQUENCE</scope>
</reference>
<dbReference type="Gene3D" id="3.30.470.20">
    <property type="entry name" value="ATP-grasp fold, B domain"/>
    <property type="match status" value="1"/>
</dbReference>
<comment type="pathway">
    <text evidence="3 14">Purine metabolism; IMP biosynthesis via de novo pathway; N(1)-(5-phospho-D-ribosyl)glycinamide from 5-phospho-alpha-D-ribose 1-diphosphate: step 2/2.</text>
</comment>
<keyword evidence="9" id="KW-0460">Magnesium</keyword>
<dbReference type="AlphaFoldDB" id="A0A7G9YAL7"/>
<evidence type="ECO:0000256" key="7">
    <source>
        <dbReference type="ARBA" id="ARBA00022755"/>
    </source>
</evidence>
<dbReference type="Gene3D" id="3.30.1490.20">
    <property type="entry name" value="ATP-grasp fold, A domain"/>
    <property type="match status" value="1"/>
</dbReference>
<sequence length="435" mass="46477">MKILLVGGGGREHVIAEAVARSTRNPELYAVMSRKNPGIARLCKDFLIANEDVESVLPYAGLKKIDFAVIGPEAPLGRSLADKLEEKGIPCLGPRCAPAQIELDKAWARTFMRRHNIEGCPAFEVFDCGETAGAHAAIDELGDVAIKPTGLTGGKGVKVMGDHFDLEGAKEYVSELLDAGSVVIEENLKGEEFTVQAFSDGETLAFAPAVQDHKRAYDGDKGPNTGGMGSYSDAGDLLPFMREEDYEAAKRIMQATVRSIKKDVGAYKGILYGQFMLTATGIKVIEFNARFGDPEAMNVIPLLKTDFVDILSAIADESLSNLDVEFERLATVCKYAVPAGYPESPTKDSIVEIDGAGTGDALIFYSSVYEKDGQVYTTGSRAIAVVGIAPTIAEAEKIASAGLFGIHGDLHARSDIGTAALIDQRVRHAASLRGL</sequence>
<comment type="cofactor">
    <cofactor evidence="1">
        <name>Mn(2+)</name>
        <dbReference type="ChEBI" id="CHEBI:29035"/>
    </cofactor>
</comment>
<dbReference type="SUPFAM" id="SSF51246">
    <property type="entry name" value="Rudiment single hybrid motif"/>
    <property type="match status" value="1"/>
</dbReference>
<dbReference type="HAMAP" id="MF_00138">
    <property type="entry name" value="GARS"/>
    <property type="match status" value="1"/>
</dbReference>
<evidence type="ECO:0000256" key="8">
    <source>
        <dbReference type="ARBA" id="ARBA00022840"/>
    </source>
</evidence>
<evidence type="ECO:0000256" key="1">
    <source>
        <dbReference type="ARBA" id="ARBA00001936"/>
    </source>
</evidence>
<organism evidence="17">
    <name type="scientific">Candidatus Methanogaster sp. ANME-2c ERB4</name>
    <dbReference type="NCBI Taxonomy" id="2759911"/>
    <lineage>
        <taxon>Archaea</taxon>
        <taxon>Methanobacteriati</taxon>
        <taxon>Methanobacteriota</taxon>
        <taxon>Stenosarchaea group</taxon>
        <taxon>Methanomicrobia</taxon>
        <taxon>Methanosarcinales</taxon>
        <taxon>ANME-2 cluster</taxon>
        <taxon>Candidatus Methanogasteraceae</taxon>
        <taxon>Candidatus Methanogaster</taxon>
    </lineage>
</organism>
<dbReference type="PANTHER" id="PTHR43472:SF1">
    <property type="entry name" value="PHOSPHORIBOSYLAMINE--GLYCINE LIGASE, CHLOROPLASTIC"/>
    <property type="match status" value="1"/>
</dbReference>
<dbReference type="SUPFAM" id="SSF52440">
    <property type="entry name" value="PreATP-grasp domain"/>
    <property type="match status" value="1"/>
</dbReference>
<dbReference type="SMART" id="SM01210">
    <property type="entry name" value="GARS_C"/>
    <property type="match status" value="1"/>
</dbReference>
<evidence type="ECO:0000256" key="12">
    <source>
        <dbReference type="ARBA" id="ARBA00042242"/>
    </source>
</evidence>
<dbReference type="InterPro" id="IPR000115">
    <property type="entry name" value="PRibGlycinamide_synth"/>
</dbReference>
<evidence type="ECO:0000256" key="14">
    <source>
        <dbReference type="HAMAP-Rule" id="MF_00138"/>
    </source>
</evidence>
<evidence type="ECO:0000256" key="2">
    <source>
        <dbReference type="ARBA" id="ARBA00001946"/>
    </source>
</evidence>
<dbReference type="InterPro" id="IPR020562">
    <property type="entry name" value="PRibGlycinamide_synth_N"/>
</dbReference>
<evidence type="ECO:0000313" key="18">
    <source>
        <dbReference type="EMBL" id="QNO46014.1"/>
    </source>
</evidence>
<keyword evidence="10" id="KW-0464">Manganese</keyword>
<dbReference type="SMART" id="SM01209">
    <property type="entry name" value="GARS_A"/>
    <property type="match status" value="1"/>
</dbReference>
<dbReference type="EC" id="6.3.4.13" evidence="4 14"/>
<dbReference type="GO" id="GO:0006189">
    <property type="term" value="P:'de novo' IMP biosynthetic process"/>
    <property type="evidence" value="ECO:0007669"/>
    <property type="project" value="UniProtKB-UniRule"/>
</dbReference>
<dbReference type="GO" id="GO:0004637">
    <property type="term" value="F:phosphoribosylamine-glycine ligase activity"/>
    <property type="evidence" value="ECO:0007669"/>
    <property type="project" value="UniProtKB-UniRule"/>
</dbReference>
<accession>A0A7G9YAL7</accession>
<dbReference type="GO" id="GO:0046872">
    <property type="term" value="F:metal ion binding"/>
    <property type="evidence" value="ECO:0007669"/>
    <property type="project" value="InterPro"/>
</dbReference>
<dbReference type="EMBL" id="MT631165">
    <property type="protein sequence ID" value="QNO46014.1"/>
    <property type="molecule type" value="Genomic_DNA"/>
</dbReference>
<dbReference type="Gene3D" id="3.40.50.20">
    <property type="match status" value="1"/>
</dbReference>
<dbReference type="InterPro" id="IPR013815">
    <property type="entry name" value="ATP_grasp_subdomain_1"/>
</dbReference>
<evidence type="ECO:0000256" key="13">
    <source>
        <dbReference type="ARBA" id="ARBA00042864"/>
    </source>
</evidence>
<evidence type="ECO:0000256" key="10">
    <source>
        <dbReference type="ARBA" id="ARBA00023211"/>
    </source>
</evidence>
<dbReference type="EMBL" id="MT631062">
    <property type="protein sequence ID" value="QNO45051.1"/>
    <property type="molecule type" value="Genomic_DNA"/>
</dbReference>
<dbReference type="PROSITE" id="PS50975">
    <property type="entry name" value="ATP_GRASP"/>
    <property type="match status" value="1"/>
</dbReference>
<comment type="cofactor">
    <cofactor evidence="2">
        <name>Mg(2+)</name>
        <dbReference type="ChEBI" id="CHEBI:18420"/>
    </cofactor>
</comment>
<evidence type="ECO:0000256" key="4">
    <source>
        <dbReference type="ARBA" id="ARBA00013255"/>
    </source>
</evidence>
<dbReference type="InterPro" id="IPR011054">
    <property type="entry name" value="Rudment_hybrid_motif"/>
</dbReference>
<dbReference type="InterPro" id="IPR020560">
    <property type="entry name" value="PRibGlycinamide_synth_C-dom"/>
</dbReference>
<dbReference type="UniPathway" id="UPA00074">
    <property type="reaction ID" value="UER00125"/>
</dbReference>
<dbReference type="Pfam" id="PF02844">
    <property type="entry name" value="GARS_N"/>
    <property type="match status" value="1"/>
</dbReference>
<dbReference type="SUPFAM" id="SSF56059">
    <property type="entry name" value="Glutathione synthetase ATP-binding domain-like"/>
    <property type="match status" value="1"/>
</dbReference>